<evidence type="ECO:0000256" key="4">
    <source>
        <dbReference type="ARBA" id="ARBA00022679"/>
    </source>
</evidence>
<dbReference type="GO" id="GO:0022877">
    <property type="term" value="F:protein-N(PI)-phosphohistidine-fructose phosphotransferase system transporter activity"/>
    <property type="evidence" value="ECO:0007669"/>
    <property type="project" value="InterPro"/>
</dbReference>
<name>A0A9D1WTC6_9FIRM</name>
<reference evidence="8" key="2">
    <citation type="submission" date="2021-04" db="EMBL/GenBank/DDBJ databases">
        <authorList>
            <person name="Gilroy R."/>
        </authorList>
    </citation>
    <scope>NUCLEOTIDE SEQUENCE</scope>
    <source>
        <strain evidence="8">CHK191-13928</strain>
    </source>
</reference>
<dbReference type="NCBIfam" id="TIGR00829">
    <property type="entry name" value="FRU"/>
    <property type="match status" value="1"/>
</dbReference>
<dbReference type="Proteomes" id="UP000886721">
    <property type="component" value="Unassembled WGS sequence"/>
</dbReference>
<dbReference type="AlphaFoldDB" id="A0A9D1WTC6"/>
<proteinExistence type="predicted"/>
<dbReference type="PANTHER" id="PTHR30505:SF0">
    <property type="entry name" value="FRUCTOSE-LIKE PTS SYSTEM EIIBC COMPONENT-RELATED"/>
    <property type="match status" value="1"/>
</dbReference>
<dbReference type="InterPro" id="IPR003353">
    <property type="entry name" value="PTS_IIB_fruc"/>
</dbReference>
<organism evidence="8 9">
    <name type="scientific">Candidatus Anaerostipes excrementavium</name>
    <dbReference type="NCBI Taxonomy" id="2838463"/>
    <lineage>
        <taxon>Bacteria</taxon>
        <taxon>Bacillati</taxon>
        <taxon>Bacillota</taxon>
        <taxon>Clostridia</taxon>
        <taxon>Lachnospirales</taxon>
        <taxon>Lachnospiraceae</taxon>
        <taxon>Anaerostipes</taxon>
    </lineage>
</organism>
<dbReference type="PROSITE" id="PS51099">
    <property type="entry name" value="PTS_EIIB_TYPE_2"/>
    <property type="match status" value="1"/>
</dbReference>
<dbReference type="PANTHER" id="PTHR30505">
    <property type="entry name" value="FRUCTOSE-LIKE PERMEASE"/>
    <property type="match status" value="1"/>
</dbReference>
<evidence type="ECO:0000259" key="7">
    <source>
        <dbReference type="PROSITE" id="PS51099"/>
    </source>
</evidence>
<dbReference type="GO" id="GO:0009401">
    <property type="term" value="P:phosphoenolpyruvate-dependent sugar phosphotransferase system"/>
    <property type="evidence" value="ECO:0007669"/>
    <property type="project" value="UniProtKB-KW"/>
</dbReference>
<dbReference type="Gene3D" id="3.40.50.2300">
    <property type="match status" value="1"/>
</dbReference>
<keyword evidence="1" id="KW-0813">Transport</keyword>
<dbReference type="InterPro" id="IPR013011">
    <property type="entry name" value="PTS_EIIB_2"/>
</dbReference>
<dbReference type="InterPro" id="IPR050864">
    <property type="entry name" value="Bacterial_PTS_Sugar_Transport"/>
</dbReference>
<keyword evidence="5" id="KW-0598">Phosphotransferase system</keyword>
<evidence type="ECO:0000256" key="5">
    <source>
        <dbReference type="ARBA" id="ARBA00022683"/>
    </source>
</evidence>
<evidence type="ECO:0000256" key="6">
    <source>
        <dbReference type="ARBA" id="ARBA00022777"/>
    </source>
</evidence>
<feature type="domain" description="PTS EIIB type-2" evidence="7">
    <location>
        <begin position="1"/>
        <end position="99"/>
    </location>
</feature>
<accession>A0A9D1WTC6</accession>
<evidence type="ECO:0000256" key="1">
    <source>
        <dbReference type="ARBA" id="ARBA00022448"/>
    </source>
</evidence>
<evidence type="ECO:0000256" key="3">
    <source>
        <dbReference type="ARBA" id="ARBA00022597"/>
    </source>
</evidence>
<dbReference type="EC" id="2.7.1.202" evidence="8"/>
<gene>
    <name evidence="8" type="ORF">H9735_02060</name>
</gene>
<dbReference type="InterPro" id="IPR036095">
    <property type="entry name" value="PTS_EIIB-like_sf"/>
</dbReference>
<keyword evidence="2" id="KW-0597">Phosphoprotein</keyword>
<dbReference type="GO" id="GO:0090563">
    <property type="term" value="F:protein-phosphocysteine-sugar phosphotransferase activity"/>
    <property type="evidence" value="ECO:0007669"/>
    <property type="project" value="TreeGrafter"/>
</dbReference>
<reference evidence="8" key="1">
    <citation type="journal article" date="2021" name="PeerJ">
        <title>Extensive microbial diversity within the chicken gut microbiome revealed by metagenomics and culture.</title>
        <authorList>
            <person name="Gilroy R."/>
            <person name="Ravi A."/>
            <person name="Getino M."/>
            <person name="Pursley I."/>
            <person name="Horton D.L."/>
            <person name="Alikhan N.F."/>
            <person name="Baker D."/>
            <person name="Gharbi K."/>
            <person name="Hall N."/>
            <person name="Watson M."/>
            <person name="Adriaenssens E.M."/>
            <person name="Foster-Nyarko E."/>
            <person name="Jarju S."/>
            <person name="Secka A."/>
            <person name="Antonio M."/>
            <person name="Oren A."/>
            <person name="Chaudhuri R.R."/>
            <person name="La Ragione R."/>
            <person name="Hildebrand F."/>
            <person name="Pallen M.J."/>
        </authorList>
    </citation>
    <scope>NUCLEOTIDE SEQUENCE</scope>
    <source>
        <strain evidence="8">CHK191-13928</strain>
    </source>
</reference>
<dbReference type="GO" id="GO:0016301">
    <property type="term" value="F:kinase activity"/>
    <property type="evidence" value="ECO:0007669"/>
    <property type="project" value="UniProtKB-KW"/>
</dbReference>
<comment type="caution">
    <text evidence="8">The sequence shown here is derived from an EMBL/GenBank/DDBJ whole genome shotgun (WGS) entry which is preliminary data.</text>
</comment>
<dbReference type="GO" id="GO:0005886">
    <property type="term" value="C:plasma membrane"/>
    <property type="evidence" value="ECO:0007669"/>
    <property type="project" value="TreeGrafter"/>
</dbReference>
<dbReference type="Pfam" id="PF02302">
    <property type="entry name" value="PTS_IIB"/>
    <property type="match status" value="1"/>
</dbReference>
<dbReference type="InterPro" id="IPR003501">
    <property type="entry name" value="PTS_EIIB_2/3"/>
</dbReference>
<keyword evidence="6" id="KW-0418">Kinase</keyword>
<keyword evidence="4 8" id="KW-0808">Transferase</keyword>
<sequence>MKIVGVAACTAGIAHTYISKEKIENAAKKKGHIVHIETQGTIGIEDELSESEIKEADFVIIMADVSIRGKERFEGKKTVEISTDVAIQSPTKLIELLEEKLRGGK</sequence>
<dbReference type="SUPFAM" id="SSF52794">
    <property type="entry name" value="PTS system IIB component-like"/>
    <property type="match status" value="1"/>
</dbReference>
<dbReference type="EMBL" id="DXEM01000006">
    <property type="protein sequence ID" value="HIX66894.1"/>
    <property type="molecule type" value="Genomic_DNA"/>
</dbReference>
<keyword evidence="3" id="KW-0762">Sugar transport</keyword>
<evidence type="ECO:0000313" key="9">
    <source>
        <dbReference type="Proteomes" id="UP000886721"/>
    </source>
</evidence>
<dbReference type="CDD" id="cd05569">
    <property type="entry name" value="PTS_IIB_fructose"/>
    <property type="match status" value="1"/>
</dbReference>
<evidence type="ECO:0000256" key="2">
    <source>
        <dbReference type="ARBA" id="ARBA00022553"/>
    </source>
</evidence>
<evidence type="ECO:0000313" key="8">
    <source>
        <dbReference type="EMBL" id="HIX66894.1"/>
    </source>
</evidence>
<protein>
    <submittedName>
        <fullName evidence="8">Fructose PTS transporter subunit IIB</fullName>
        <ecNumber evidence="8">2.7.1.202</ecNumber>
    </submittedName>
</protein>